<accession>A0A917HQK6</accession>
<organism evidence="2 3">
    <name type="scientific">Paenibacillus radicis</name>
    <name type="common">ex Gao et al. 2016</name>
    <dbReference type="NCBI Taxonomy" id="1737354"/>
    <lineage>
        <taxon>Bacteria</taxon>
        <taxon>Bacillati</taxon>
        <taxon>Bacillota</taxon>
        <taxon>Bacilli</taxon>
        <taxon>Bacillales</taxon>
        <taxon>Paenibacillaceae</taxon>
        <taxon>Paenibacillus</taxon>
    </lineage>
</organism>
<dbReference type="SUPFAM" id="SSF52141">
    <property type="entry name" value="Uracil-DNA glycosylase-like"/>
    <property type="match status" value="1"/>
</dbReference>
<dbReference type="Pfam" id="PF03167">
    <property type="entry name" value="UDG"/>
    <property type="match status" value="1"/>
</dbReference>
<evidence type="ECO:0000259" key="1">
    <source>
        <dbReference type="Pfam" id="PF03167"/>
    </source>
</evidence>
<evidence type="ECO:0000313" key="3">
    <source>
        <dbReference type="Proteomes" id="UP000600247"/>
    </source>
</evidence>
<keyword evidence="3" id="KW-1185">Reference proteome</keyword>
<reference evidence="2 3" key="1">
    <citation type="journal article" date="2014" name="Int. J. Syst. Evol. Microbiol.">
        <title>Complete genome sequence of Corynebacterium casei LMG S-19264T (=DSM 44701T), isolated from a smear-ripened cheese.</title>
        <authorList>
            <consortium name="US DOE Joint Genome Institute (JGI-PGF)"/>
            <person name="Walter F."/>
            <person name="Albersmeier A."/>
            <person name="Kalinowski J."/>
            <person name="Ruckert C."/>
        </authorList>
    </citation>
    <scope>NUCLEOTIDE SEQUENCE [LARGE SCALE GENOMIC DNA]</scope>
    <source>
        <strain evidence="2 3">CGMCC 1.15286</strain>
    </source>
</reference>
<dbReference type="InterPro" id="IPR036895">
    <property type="entry name" value="Uracil-DNA_glycosylase-like_sf"/>
</dbReference>
<dbReference type="Proteomes" id="UP000600247">
    <property type="component" value="Unassembled WGS sequence"/>
</dbReference>
<feature type="domain" description="Uracil-DNA glycosylase-like" evidence="1">
    <location>
        <begin position="44"/>
        <end position="233"/>
    </location>
</feature>
<comment type="caution">
    <text evidence="2">The sequence shown here is derived from an EMBL/GenBank/DDBJ whole genome shotgun (WGS) entry which is preliminary data.</text>
</comment>
<dbReference type="Gene3D" id="3.40.470.10">
    <property type="entry name" value="Uracil-DNA glycosylase-like domain"/>
    <property type="match status" value="1"/>
</dbReference>
<gene>
    <name evidence="2" type="primary">yoxB</name>
    <name evidence="2" type="ORF">GCM10010918_50320</name>
</gene>
<dbReference type="EMBL" id="BMHY01000016">
    <property type="protein sequence ID" value="GGG86116.1"/>
    <property type="molecule type" value="Genomic_DNA"/>
</dbReference>
<protein>
    <recommendedName>
        <fullName evidence="1">Uracil-DNA glycosylase-like domain-containing protein</fullName>
    </recommendedName>
</protein>
<dbReference type="AlphaFoldDB" id="A0A917HQK6"/>
<evidence type="ECO:0000313" key="2">
    <source>
        <dbReference type="EMBL" id="GGG86116.1"/>
    </source>
</evidence>
<dbReference type="InterPro" id="IPR005122">
    <property type="entry name" value="Uracil-DNA_glycosylase-like"/>
</dbReference>
<dbReference type="RefSeq" id="WP_188892456.1">
    <property type="nucleotide sequence ID" value="NZ_BMHY01000016.1"/>
</dbReference>
<proteinExistence type="predicted"/>
<sequence length="243" mass="27813">MSQLMKYKDFILSLPSGALTKEQLLVPELLLNSHQNMSLYYIPFEYVNEQAKIMIIGITPGFTQMAIAYEQARLGLLENRPHPEIDQRAKAVASFAGTMRQNLYEMLDVIRLPEALEIESTKSLFEQERHLLHTTSAVRYPVFQAGENYTGHQPELVKSAFLMQYARRILLAELQAAQDALIVPLGKSVADVLQQFTREGLLDGERCLFHMPHPSGANGHRRRQFAERKAELERTVQDWFGRL</sequence>
<name>A0A917HQK6_9BACL</name>